<dbReference type="GO" id="GO:0005524">
    <property type="term" value="F:ATP binding"/>
    <property type="evidence" value="ECO:0007669"/>
    <property type="project" value="UniProtKB-UniRule"/>
</dbReference>
<keyword evidence="5" id="KW-0963">Cytoplasm</keyword>
<feature type="binding site" evidence="5">
    <location>
        <begin position="86"/>
        <end position="89"/>
    </location>
    <ligand>
        <name>AMP</name>
        <dbReference type="ChEBI" id="CHEBI:456215"/>
    </ligand>
</feature>
<feature type="region of interest" description="NMP" evidence="5">
    <location>
        <begin position="31"/>
        <end position="60"/>
    </location>
</feature>
<dbReference type="PANTHER" id="PTHR23359">
    <property type="entry name" value="NUCLEOTIDE KINASE"/>
    <property type="match status" value="1"/>
</dbReference>
<feature type="binding site" evidence="5">
    <location>
        <position position="128"/>
    </location>
    <ligand>
        <name>ATP</name>
        <dbReference type="ChEBI" id="CHEBI:30616"/>
    </ligand>
</feature>
<feature type="binding site" evidence="5">
    <location>
        <begin position="11"/>
        <end position="16"/>
    </location>
    <ligand>
        <name>ATP</name>
        <dbReference type="ChEBI" id="CHEBI:30616"/>
    </ligand>
</feature>
<evidence type="ECO:0000313" key="9">
    <source>
        <dbReference type="Proteomes" id="UP000008461"/>
    </source>
</evidence>
<dbReference type="Pfam" id="PF00406">
    <property type="entry name" value="ADK"/>
    <property type="match status" value="1"/>
</dbReference>
<feature type="binding site" evidence="5">
    <location>
        <position position="37"/>
    </location>
    <ligand>
        <name>AMP</name>
        <dbReference type="ChEBI" id="CHEBI:456215"/>
    </ligand>
</feature>
<dbReference type="GO" id="GO:0005737">
    <property type="term" value="C:cytoplasm"/>
    <property type="evidence" value="ECO:0007669"/>
    <property type="project" value="UniProtKB-SubCell"/>
</dbReference>
<proteinExistence type="inferred from homology"/>
<dbReference type="UniPathway" id="UPA00588">
    <property type="reaction ID" value="UER00649"/>
</dbReference>
<dbReference type="HOGENOM" id="CLU_032354_1_2_10"/>
<dbReference type="NCBIfam" id="NF011100">
    <property type="entry name" value="PRK14527.1"/>
    <property type="match status" value="1"/>
</dbReference>
<dbReference type="eggNOG" id="COG0563">
    <property type="taxonomic scope" value="Bacteria"/>
</dbReference>
<reference evidence="8 9" key="1">
    <citation type="journal article" date="2011" name="Stand. Genomic Sci.">
        <title>Complete genome sequence of Haliscomenobacter hydrossis type strain (O).</title>
        <authorList>
            <consortium name="US DOE Joint Genome Institute (JGI-PGF)"/>
            <person name="Daligault H."/>
            <person name="Lapidus A."/>
            <person name="Zeytun A."/>
            <person name="Nolan M."/>
            <person name="Lucas S."/>
            <person name="Del Rio T.G."/>
            <person name="Tice H."/>
            <person name="Cheng J.F."/>
            <person name="Tapia R."/>
            <person name="Han C."/>
            <person name="Goodwin L."/>
            <person name="Pitluck S."/>
            <person name="Liolios K."/>
            <person name="Pagani I."/>
            <person name="Ivanova N."/>
            <person name="Huntemann M."/>
            <person name="Mavromatis K."/>
            <person name="Mikhailova N."/>
            <person name="Pati A."/>
            <person name="Chen A."/>
            <person name="Palaniappan K."/>
            <person name="Land M."/>
            <person name="Hauser L."/>
            <person name="Brambilla E.M."/>
            <person name="Rohde M."/>
            <person name="Verbarg S."/>
            <person name="Goker M."/>
            <person name="Bristow J."/>
            <person name="Eisen J.A."/>
            <person name="Markowitz V."/>
            <person name="Hugenholtz P."/>
            <person name="Kyrpides N.C."/>
            <person name="Klenk H.P."/>
            <person name="Woyke T."/>
        </authorList>
    </citation>
    <scope>NUCLEOTIDE SEQUENCE [LARGE SCALE GENOMIC DNA]</scope>
    <source>
        <strain evidence="9">ATCC 27775 / DSM 1100 / LMG 10767 / O</strain>
    </source>
</reference>
<keyword evidence="2 5" id="KW-0545">Nucleotide biosynthesis</keyword>
<evidence type="ECO:0000256" key="4">
    <source>
        <dbReference type="ARBA" id="ARBA00022777"/>
    </source>
</evidence>
<evidence type="ECO:0000256" key="7">
    <source>
        <dbReference type="RuleBase" id="RU003331"/>
    </source>
</evidence>
<dbReference type="NCBIfam" id="NF001381">
    <property type="entry name" value="PRK00279.1-3"/>
    <property type="match status" value="1"/>
</dbReference>
<dbReference type="GO" id="GO:0044209">
    <property type="term" value="P:AMP salvage"/>
    <property type="evidence" value="ECO:0007669"/>
    <property type="project" value="UniProtKB-UniRule"/>
</dbReference>
<comment type="caution">
    <text evidence="5">Lacks conserved residue(s) required for the propagation of feature annotation.</text>
</comment>
<comment type="domain">
    <text evidence="5">Consists of three domains, a large central CORE domain and two small peripheral domains, NMPbind and LID, which undergo movements during catalysis. The LID domain closes over the site of phosphoryl transfer upon ATP binding. Assembling and dissambling the active center during each catalytic cycle provides an effective means to prevent ATP hydrolysis.</text>
</comment>
<keyword evidence="1 5" id="KW-0808">Transferase</keyword>
<evidence type="ECO:0000256" key="2">
    <source>
        <dbReference type="ARBA" id="ARBA00022727"/>
    </source>
</evidence>
<dbReference type="PRINTS" id="PR00094">
    <property type="entry name" value="ADENYLTKNASE"/>
</dbReference>
<dbReference type="EMBL" id="CP002691">
    <property type="protein sequence ID" value="AEE50823.1"/>
    <property type="molecule type" value="Genomic_DNA"/>
</dbReference>
<dbReference type="InterPro" id="IPR027417">
    <property type="entry name" value="P-loop_NTPase"/>
</dbReference>
<dbReference type="KEGG" id="hhy:Halhy_2959"/>
<dbReference type="HAMAP" id="MF_00235">
    <property type="entry name" value="Adenylate_kinase_Adk"/>
    <property type="match status" value="1"/>
</dbReference>
<comment type="catalytic activity">
    <reaction evidence="5 7">
        <text>AMP + ATP = 2 ADP</text>
        <dbReference type="Rhea" id="RHEA:12973"/>
        <dbReference type="ChEBI" id="CHEBI:30616"/>
        <dbReference type="ChEBI" id="CHEBI:456215"/>
        <dbReference type="ChEBI" id="CHEBI:456216"/>
        <dbReference type="EC" id="2.7.4.3"/>
    </reaction>
</comment>
<name>F4L5F9_HALH1</name>
<feature type="binding site" evidence="5">
    <location>
        <position position="32"/>
    </location>
    <ligand>
        <name>AMP</name>
        <dbReference type="ChEBI" id="CHEBI:456215"/>
    </ligand>
</feature>
<dbReference type="RefSeq" id="WP_013765366.1">
    <property type="nucleotide sequence ID" value="NC_015510.1"/>
</dbReference>
<evidence type="ECO:0000313" key="8">
    <source>
        <dbReference type="EMBL" id="AEE50823.1"/>
    </source>
</evidence>
<accession>F4L5F9</accession>
<dbReference type="AlphaFoldDB" id="F4L5F9"/>
<comment type="subcellular location">
    <subcellularLocation>
        <location evidence="5 7">Cytoplasm</location>
    </subcellularLocation>
</comment>
<keyword evidence="9" id="KW-1185">Reference proteome</keyword>
<dbReference type="PROSITE" id="PS00113">
    <property type="entry name" value="ADENYLATE_KINASE"/>
    <property type="match status" value="1"/>
</dbReference>
<dbReference type="STRING" id="760192.Halhy_2959"/>
<feature type="binding site" evidence="5">
    <location>
        <position position="134"/>
    </location>
    <ligand>
        <name>AMP</name>
        <dbReference type="ChEBI" id="CHEBI:456215"/>
    </ligand>
</feature>
<dbReference type="InterPro" id="IPR000850">
    <property type="entry name" value="Adenylat/UMP-CMP_kin"/>
</dbReference>
<evidence type="ECO:0000256" key="1">
    <source>
        <dbReference type="ARBA" id="ARBA00022679"/>
    </source>
</evidence>
<evidence type="ECO:0000256" key="5">
    <source>
        <dbReference type="HAMAP-Rule" id="MF_00235"/>
    </source>
</evidence>
<comment type="function">
    <text evidence="5">Catalyzes the reversible transfer of the terminal phosphate group between ATP and AMP. Plays an important role in cellular energy homeostasis and in adenine nucleotide metabolism.</text>
</comment>
<sequence length="190" mass="21092">MINLILFGPPGSGKGTQAAKLVDKYQLLHISTGDLFRYEIGNSTPLGLEAKSYMDRGMLVPDSVTIGMLRNKVEANPDVAGYIFDGFPRTIPQSEALNALMSEKGQRISKLIMLQVSDEELVERLKERGKTSGRPDDANEEVIRKRIDVYKAETSPVFDFYAEYGRSIKINGVGGIEEIFDRLCAEIDSL</sequence>
<dbReference type="GO" id="GO:0004017">
    <property type="term" value="F:AMP kinase activity"/>
    <property type="evidence" value="ECO:0007669"/>
    <property type="project" value="UniProtKB-UniRule"/>
</dbReference>
<protein>
    <recommendedName>
        <fullName evidence="5 7">Adenylate kinase</fullName>
        <shortName evidence="5">AK</shortName>
        <ecNumber evidence="5 7">2.7.4.3</ecNumber>
    </recommendedName>
    <alternativeName>
        <fullName evidence="5">ATP-AMP transphosphorylase</fullName>
    </alternativeName>
    <alternativeName>
        <fullName evidence="5">ATP:AMP phosphotransferase</fullName>
    </alternativeName>
    <alternativeName>
        <fullName evidence="5">Adenylate monophosphate kinase</fullName>
    </alternativeName>
</protein>
<comment type="similarity">
    <text evidence="5 6">Belongs to the adenylate kinase family.</text>
</comment>
<comment type="subunit">
    <text evidence="5 7">Monomer.</text>
</comment>
<keyword evidence="3 5" id="KW-0547">Nucleotide-binding</keyword>
<feature type="binding site" evidence="5">
    <location>
        <position position="174"/>
    </location>
    <ligand>
        <name>ATP</name>
        <dbReference type="ChEBI" id="CHEBI:30616"/>
    </ligand>
</feature>
<feature type="binding site" evidence="5">
    <location>
        <begin position="58"/>
        <end position="60"/>
    </location>
    <ligand>
        <name>AMP</name>
        <dbReference type="ChEBI" id="CHEBI:456215"/>
    </ligand>
</feature>
<dbReference type="NCBIfam" id="NF011104">
    <property type="entry name" value="PRK14531.1"/>
    <property type="match status" value="1"/>
</dbReference>
<dbReference type="Gene3D" id="3.40.50.300">
    <property type="entry name" value="P-loop containing nucleotide triphosphate hydrolases"/>
    <property type="match status" value="1"/>
</dbReference>
<dbReference type="EC" id="2.7.4.3" evidence="5 7"/>
<feature type="binding site" evidence="5">
    <location>
        <position position="146"/>
    </location>
    <ligand>
        <name>AMP</name>
        <dbReference type="ChEBI" id="CHEBI:456215"/>
    </ligand>
</feature>
<evidence type="ECO:0000256" key="3">
    <source>
        <dbReference type="ARBA" id="ARBA00022741"/>
    </source>
</evidence>
<keyword evidence="4 5" id="KW-0418">Kinase</keyword>
<dbReference type="OrthoDB" id="9805030at2"/>
<feature type="binding site" evidence="5">
    <location>
        <position position="93"/>
    </location>
    <ligand>
        <name>AMP</name>
        <dbReference type="ChEBI" id="CHEBI:456215"/>
    </ligand>
</feature>
<gene>
    <name evidence="5" type="primary">adk</name>
    <name evidence="8" type="ordered locus">Halhy_2959</name>
</gene>
<dbReference type="SUPFAM" id="SSF52540">
    <property type="entry name" value="P-loop containing nucleoside triphosphate hydrolases"/>
    <property type="match status" value="1"/>
</dbReference>
<evidence type="ECO:0000256" key="6">
    <source>
        <dbReference type="RuleBase" id="RU003330"/>
    </source>
</evidence>
<dbReference type="CDD" id="cd01428">
    <property type="entry name" value="ADK"/>
    <property type="match status" value="1"/>
</dbReference>
<organism evidence="8 9">
    <name type="scientific">Haliscomenobacter hydrossis (strain ATCC 27775 / DSM 1100 / LMG 10767 / O)</name>
    <dbReference type="NCBI Taxonomy" id="760192"/>
    <lineage>
        <taxon>Bacteria</taxon>
        <taxon>Pseudomonadati</taxon>
        <taxon>Bacteroidota</taxon>
        <taxon>Saprospiria</taxon>
        <taxon>Saprospirales</taxon>
        <taxon>Haliscomenobacteraceae</taxon>
        <taxon>Haliscomenobacter</taxon>
    </lineage>
</organism>
<dbReference type="NCBIfam" id="NF011105">
    <property type="entry name" value="PRK14532.1"/>
    <property type="match status" value="1"/>
</dbReference>
<reference key="2">
    <citation type="submission" date="2011-04" db="EMBL/GenBank/DDBJ databases">
        <title>Complete sequence of chromosome of Haliscomenobacter hydrossis DSM 1100.</title>
        <authorList>
            <consortium name="US DOE Joint Genome Institute (JGI-PGF)"/>
            <person name="Lucas S."/>
            <person name="Han J."/>
            <person name="Lapidus A."/>
            <person name="Bruce D."/>
            <person name="Goodwin L."/>
            <person name="Pitluck S."/>
            <person name="Peters L."/>
            <person name="Kyrpides N."/>
            <person name="Mavromatis K."/>
            <person name="Ivanova N."/>
            <person name="Ovchinnikova G."/>
            <person name="Pagani I."/>
            <person name="Daligault H."/>
            <person name="Detter J.C."/>
            <person name="Han C."/>
            <person name="Land M."/>
            <person name="Hauser L."/>
            <person name="Markowitz V."/>
            <person name="Cheng J.-F."/>
            <person name="Hugenholtz P."/>
            <person name="Woyke T."/>
            <person name="Wu D."/>
            <person name="Verbarg S."/>
            <person name="Frueling A."/>
            <person name="Brambilla E."/>
            <person name="Klenk H.-P."/>
            <person name="Eisen J.A."/>
        </authorList>
    </citation>
    <scope>NUCLEOTIDE SEQUENCE</scope>
    <source>
        <strain>DSM 1100</strain>
    </source>
</reference>
<dbReference type="InterPro" id="IPR033690">
    <property type="entry name" value="Adenylat_kinase_CS"/>
</dbReference>
<keyword evidence="5 7" id="KW-0067">ATP-binding</keyword>
<dbReference type="Proteomes" id="UP000008461">
    <property type="component" value="Chromosome"/>
</dbReference>
<comment type="pathway">
    <text evidence="5">Purine metabolism; AMP biosynthesis via salvage pathway; AMP from ADP: step 1/1.</text>
</comment>